<name>A0ABU7BUP0_9TELE</name>
<reference evidence="1 2" key="1">
    <citation type="submission" date="2021-07" db="EMBL/GenBank/DDBJ databases">
        <authorList>
            <person name="Palmer J.M."/>
        </authorList>
    </citation>
    <scope>NUCLEOTIDE SEQUENCE [LARGE SCALE GENOMIC DNA]</scope>
    <source>
        <strain evidence="1 2">AT_MEX2019</strain>
        <tissue evidence="1">Muscle</tissue>
    </source>
</reference>
<protein>
    <recommendedName>
        <fullName evidence="3">Secreted protein</fullName>
    </recommendedName>
</protein>
<gene>
    <name evidence="1" type="ORF">ATANTOWER_025603</name>
</gene>
<keyword evidence="2" id="KW-1185">Reference proteome</keyword>
<dbReference type="Proteomes" id="UP001345963">
    <property type="component" value="Unassembled WGS sequence"/>
</dbReference>
<comment type="caution">
    <text evidence="1">The sequence shown here is derived from an EMBL/GenBank/DDBJ whole genome shotgun (WGS) entry which is preliminary data.</text>
</comment>
<evidence type="ECO:0000313" key="1">
    <source>
        <dbReference type="EMBL" id="MED6253270.1"/>
    </source>
</evidence>
<evidence type="ECO:0008006" key="3">
    <source>
        <dbReference type="Google" id="ProtNLM"/>
    </source>
</evidence>
<evidence type="ECO:0000313" key="2">
    <source>
        <dbReference type="Proteomes" id="UP001345963"/>
    </source>
</evidence>
<proteinExistence type="predicted"/>
<accession>A0ABU7BUP0</accession>
<sequence length="101" mass="10952">MPQGRFLNKVLGVFKFLSFFVGSCLQSFIVGSHLPNATQGPSLPSFAQRPSLLSFAQGPNFLRPFMDSPGLMVFRQSSLWVLPLALLASKTSTPKLVPASP</sequence>
<dbReference type="EMBL" id="JAHUTI010064956">
    <property type="protein sequence ID" value="MED6253270.1"/>
    <property type="molecule type" value="Genomic_DNA"/>
</dbReference>
<organism evidence="1 2">
    <name type="scientific">Ataeniobius toweri</name>
    <dbReference type="NCBI Taxonomy" id="208326"/>
    <lineage>
        <taxon>Eukaryota</taxon>
        <taxon>Metazoa</taxon>
        <taxon>Chordata</taxon>
        <taxon>Craniata</taxon>
        <taxon>Vertebrata</taxon>
        <taxon>Euteleostomi</taxon>
        <taxon>Actinopterygii</taxon>
        <taxon>Neopterygii</taxon>
        <taxon>Teleostei</taxon>
        <taxon>Neoteleostei</taxon>
        <taxon>Acanthomorphata</taxon>
        <taxon>Ovalentaria</taxon>
        <taxon>Atherinomorphae</taxon>
        <taxon>Cyprinodontiformes</taxon>
        <taxon>Goodeidae</taxon>
        <taxon>Ataeniobius</taxon>
    </lineage>
</organism>